<keyword evidence="2" id="KW-1185">Reference proteome</keyword>
<dbReference type="EMBL" id="KB008001">
    <property type="protein sequence ID" value="ELR16343.1"/>
    <property type="molecule type" value="Genomic_DNA"/>
</dbReference>
<reference evidence="1 2" key="1">
    <citation type="journal article" date="2013" name="Genome Biol.">
        <title>Genome of Acanthamoeba castellanii highlights extensive lateral gene transfer and early evolution of tyrosine kinase signaling.</title>
        <authorList>
            <person name="Clarke M."/>
            <person name="Lohan A.J."/>
            <person name="Liu B."/>
            <person name="Lagkouvardos I."/>
            <person name="Roy S."/>
            <person name="Zafar N."/>
            <person name="Bertelli C."/>
            <person name="Schilde C."/>
            <person name="Kianianmomeni A."/>
            <person name="Burglin T.R."/>
            <person name="Frech C."/>
            <person name="Turcotte B."/>
            <person name="Kopec K.O."/>
            <person name="Synnott J.M."/>
            <person name="Choo C."/>
            <person name="Paponov I."/>
            <person name="Finkler A."/>
            <person name="Soon Heng Tan C."/>
            <person name="Hutchins A.P."/>
            <person name="Weinmeier T."/>
            <person name="Rattei T."/>
            <person name="Chu J.S."/>
            <person name="Gimenez G."/>
            <person name="Irimia M."/>
            <person name="Rigden D.J."/>
            <person name="Fitzpatrick D.A."/>
            <person name="Lorenzo-Morales J."/>
            <person name="Bateman A."/>
            <person name="Chiu C.H."/>
            <person name="Tang P."/>
            <person name="Hegemann P."/>
            <person name="Fromm H."/>
            <person name="Raoult D."/>
            <person name="Greub G."/>
            <person name="Miranda-Saavedra D."/>
            <person name="Chen N."/>
            <person name="Nash P."/>
            <person name="Ginger M.L."/>
            <person name="Horn M."/>
            <person name="Schaap P."/>
            <person name="Caler L."/>
            <person name="Loftus B."/>
        </authorList>
    </citation>
    <scope>NUCLEOTIDE SEQUENCE [LARGE SCALE GENOMIC DNA]</scope>
    <source>
        <strain evidence="1 2">Neff</strain>
    </source>
</reference>
<evidence type="ECO:0000313" key="1">
    <source>
        <dbReference type="EMBL" id="ELR16343.1"/>
    </source>
</evidence>
<protein>
    <submittedName>
        <fullName evidence="1">Uncharacterized protein</fullName>
    </submittedName>
</protein>
<evidence type="ECO:0000313" key="2">
    <source>
        <dbReference type="Proteomes" id="UP000011083"/>
    </source>
</evidence>
<accession>L8GUN2</accession>
<dbReference type="GeneID" id="14916969"/>
<dbReference type="Proteomes" id="UP000011083">
    <property type="component" value="Unassembled WGS sequence"/>
</dbReference>
<organism evidence="1 2">
    <name type="scientific">Acanthamoeba castellanii (strain ATCC 30010 / Neff)</name>
    <dbReference type="NCBI Taxonomy" id="1257118"/>
    <lineage>
        <taxon>Eukaryota</taxon>
        <taxon>Amoebozoa</taxon>
        <taxon>Discosea</taxon>
        <taxon>Longamoebia</taxon>
        <taxon>Centramoebida</taxon>
        <taxon>Acanthamoebidae</taxon>
        <taxon>Acanthamoeba</taxon>
    </lineage>
</organism>
<dbReference type="KEGG" id="acan:ACA1_203980"/>
<dbReference type="AlphaFoldDB" id="L8GUN2"/>
<gene>
    <name evidence="1" type="ORF">ACA1_203980</name>
</gene>
<dbReference type="VEuPathDB" id="AmoebaDB:ACA1_203980"/>
<name>L8GUN2_ACACF</name>
<dbReference type="RefSeq" id="XP_004338356.1">
    <property type="nucleotide sequence ID" value="XM_004338308.1"/>
</dbReference>
<proteinExistence type="predicted"/>
<sequence length="191" mass="21070">MEAILLGAGVGLVKAIESGLAARSVSQLFGVMDNIVSHPLLDEELDKLDIVPMLQTVGALVKDVPDDLKADEAAGIALNNIVDMLDKIRLTLERLNKETEYHNTQRWLASLRSPQYDLDLAKLRTYKTILEQRIDLFIKILSLQRTGPAQGKKKAVTIPAAEAVVEVEMKAPTEEDIDTDLTIIPDSSERL</sequence>